<feature type="non-terminal residue" evidence="1">
    <location>
        <position position="1"/>
    </location>
</feature>
<protein>
    <submittedName>
        <fullName evidence="1">Uncharacterized protein</fullName>
    </submittedName>
</protein>
<reference evidence="1 2" key="1">
    <citation type="submission" date="2015-09" db="EMBL/GenBank/DDBJ databases">
        <title>Draft genome sequence of Kouleothrix aurantiaca JCM 19913.</title>
        <authorList>
            <person name="Hemp J."/>
        </authorList>
    </citation>
    <scope>NUCLEOTIDE SEQUENCE [LARGE SCALE GENOMIC DNA]</scope>
    <source>
        <strain evidence="1 2">COM-B</strain>
    </source>
</reference>
<evidence type="ECO:0000313" key="2">
    <source>
        <dbReference type="Proteomes" id="UP000050509"/>
    </source>
</evidence>
<organism evidence="1 2">
    <name type="scientific">Kouleothrix aurantiaca</name>
    <dbReference type="NCBI Taxonomy" id="186479"/>
    <lineage>
        <taxon>Bacteria</taxon>
        <taxon>Bacillati</taxon>
        <taxon>Chloroflexota</taxon>
        <taxon>Chloroflexia</taxon>
        <taxon>Chloroflexales</taxon>
        <taxon>Roseiflexineae</taxon>
        <taxon>Roseiflexaceae</taxon>
        <taxon>Kouleothrix</taxon>
    </lineage>
</organism>
<sequence length="59" mass="6677">NHRIVDMRKQHPKIEVMRIIRSKIRRVRKTFLLHALPISGGDYARASALQLGIQTAGSA</sequence>
<keyword evidence="2" id="KW-1185">Reference proteome</keyword>
<accession>A0A0P9HFF7</accession>
<proteinExistence type="predicted"/>
<dbReference type="Proteomes" id="UP000050509">
    <property type="component" value="Unassembled WGS sequence"/>
</dbReference>
<dbReference type="EMBL" id="LJCR01000245">
    <property type="protein sequence ID" value="KPV53489.1"/>
    <property type="molecule type" value="Genomic_DNA"/>
</dbReference>
<gene>
    <name evidence="1" type="ORF">SE17_09330</name>
</gene>
<dbReference type="AlphaFoldDB" id="A0A0P9HFF7"/>
<name>A0A0P9HFF7_9CHLR</name>
<comment type="caution">
    <text evidence="1">The sequence shown here is derived from an EMBL/GenBank/DDBJ whole genome shotgun (WGS) entry which is preliminary data.</text>
</comment>
<evidence type="ECO:0000313" key="1">
    <source>
        <dbReference type="EMBL" id="KPV53489.1"/>
    </source>
</evidence>